<feature type="non-terminal residue" evidence="2">
    <location>
        <position position="1"/>
    </location>
</feature>
<evidence type="ECO:0000313" key="3">
    <source>
        <dbReference type="Proteomes" id="UP000235371"/>
    </source>
</evidence>
<reference evidence="2 3" key="1">
    <citation type="submission" date="2016-04" db="EMBL/GenBank/DDBJ databases">
        <title>A degradative enzymes factory behind the ericoid mycorrhizal symbiosis.</title>
        <authorList>
            <consortium name="DOE Joint Genome Institute"/>
            <person name="Martino E."/>
            <person name="Morin E."/>
            <person name="Grelet G."/>
            <person name="Kuo A."/>
            <person name="Kohler A."/>
            <person name="Daghino S."/>
            <person name="Barry K."/>
            <person name="Choi C."/>
            <person name="Cichocki N."/>
            <person name="Clum A."/>
            <person name="Copeland A."/>
            <person name="Hainaut M."/>
            <person name="Haridas S."/>
            <person name="Labutti K."/>
            <person name="Lindquist E."/>
            <person name="Lipzen A."/>
            <person name="Khouja H.-R."/>
            <person name="Murat C."/>
            <person name="Ohm R."/>
            <person name="Olson A."/>
            <person name="Spatafora J."/>
            <person name="Veneault-Fourrey C."/>
            <person name="Henrissat B."/>
            <person name="Grigoriev I."/>
            <person name="Martin F."/>
            <person name="Perotto S."/>
        </authorList>
    </citation>
    <scope>NUCLEOTIDE SEQUENCE [LARGE SCALE GENOMIC DNA]</scope>
    <source>
        <strain evidence="2 3">E</strain>
    </source>
</reference>
<evidence type="ECO:0000313" key="2">
    <source>
        <dbReference type="EMBL" id="PMD61292.1"/>
    </source>
</evidence>
<dbReference type="EMBL" id="KZ613786">
    <property type="protein sequence ID" value="PMD61292.1"/>
    <property type="molecule type" value="Genomic_DNA"/>
</dbReference>
<dbReference type="OrthoDB" id="3553147at2759"/>
<keyword evidence="3" id="KW-1185">Reference proteome</keyword>
<dbReference type="PANTHER" id="PTHR24148:SF82">
    <property type="entry name" value="HETEROKARYON INCOMPATIBILITY DOMAIN-CONTAINING PROTEIN"/>
    <property type="match status" value="1"/>
</dbReference>
<dbReference type="Pfam" id="PF06985">
    <property type="entry name" value="HET"/>
    <property type="match status" value="1"/>
</dbReference>
<evidence type="ECO:0000259" key="1">
    <source>
        <dbReference type="Pfam" id="PF06985"/>
    </source>
</evidence>
<dbReference type="RefSeq" id="XP_024738196.1">
    <property type="nucleotide sequence ID" value="XM_024874525.1"/>
</dbReference>
<dbReference type="Proteomes" id="UP000235371">
    <property type="component" value="Unassembled WGS sequence"/>
</dbReference>
<dbReference type="InParanoid" id="A0A2J6TE62"/>
<protein>
    <recommendedName>
        <fullName evidence="1">Heterokaryon incompatibility domain-containing protein</fullName>
    </recommendedName>
</protein>
<gene>
    <name evidence="2" type="ORF">K444DRAFT_526233</name>
</gene>
<dbReference type="AlphaFoldDB" id="A0A2J6TE62"/>
<dbReference type="PANTHER" id="PTHR24148">
    <property type="entry name" value="ANKYRIN REPEAT DOMAIN-CONTAINING PROTEIN 39 HOMOLOG-RELATED"/>
    <property type="match status" value="1"/>
</dbReference>
<dbReference type="InterPro" id="IPR010730">
    <property type="entry name" value="HET"/>
</dbReference>
<organism evidence="2 3">
    <name type="scientific">Hyaloscypha bicolor E</name>
    <dbReference type="NCBI Taxonomy" id="1095630"/>
    <lineage>
        <taxon>Eukaryota</taxon>
        <taxon>Fungi</taxon>
        <taxon>Dikarya</taxon>
        <taxon>Ascomycota</taxon>
        <taxon>Pezizomycotina</taxon>
        <taxon>Leotiomycetes</taxon>
        <taxon>Helotiales</taxon>
        <taxon>Hyaloscyphaceae</taxon>
        <taxon>Hyaloscypha</taxon>
        <taxon>Hyaloscypha bicolor</taxon>
    </lineage>
</organism>
<sequence>IRLLTLQPGLFNDPIHCQLEQVSFSTGHAYEALLYVWGNARDTAPMILDRMPYHITKNLERVLRYSRCKESPRVLWVDAICS</sequence>
<name>A0A2J6TE62_9HELO</name>
<feature type="domain" description="Heterokaryon incompatibility" evidence="1">
    <location>
        <begin position="30"/>
        <end position="81"/>
    </location>
</feature>
<proteinExistence type="predicted"/>
<dbReference type="GeneID" id="36582605"/>
<accession>A0A2J6TE62</accession>
<dbReference type="InterPro" id="IPR052895">
    <property type="entry name" value="HetReg/Transcr_Mod"/>
</dbReference>
<dbReference type="STRING" id="1095630.A0A2J6TE62"/>